<feature type="transmembrane region" description="Helical" evidence="1">
    <location>
        <begin position="44"/>
        <end position="61"/>
    </location>
</feature>
<proteinExistence type="predicted"/>
<organism evidence="2">
    <name type="scientific">Brugia pahangi</name>
    <name type="common">Filarial nematode worm</name>
    <dbReference type="NCBI Taxonomy" id="6280"/>
    <lineage>
        <taxon>Eukaryota</taxon>
        <taxon>Metazoa</taxon>
        <taxon>Ecdysozoa</taxon>
        <taxon>Nematoda</taxon>
        <taxon>Chromadorea</taxon>
        <taxon>Rhabditida</taxon>
        <taxon>Spirurina</taxon>
        <taxon>Spiruromorpha</taxon>
        <taxon>Filarioidea</taxon>
        <taxon>Onchocercidae</taxon>
        <taxon>Brugia</taxon>
    </lineage>
</organism>
<keyword evidence="1" id="KW-0472">Membrane</keyword>
<dbReference type="WBParaSite" id="BPAG_0000886001-mRNA-1">
    <property type="protein sequence ID" value="BPAG_0000886001-mRNA-1"/>
    <property type="gene ID" value="BPAG_0000886001"/>
</dbReference>
<keyword evidence="1" id="KW-0812">Transmembrane</keyword>
<sequence length="85" mass="9884">MDYNFTMMMSTVHFCPHALSKRTIKRYRRRIPSSHHSGGNAKRVNGLLVLAGNVLLLPYIMPRYNMGYRPLCAINTDYYPEHLPD</sequence>
<accession>A0A0N4TKJ1</accession>
<evidence type="ECO:0000256" key="1">
    <source>
        <dbReference type="SAM" id="Phobius"/>
    </source>
</evidence>
<evidence type="ECO:0000313" key="2">
    <source>
        <dbReference type="WBParaSite" id="BPAG_0000886001-mRNA-1"/>
    </source>
</evidence>
<dbReference type="AlphaFoldDB" id="A0A0N4TKJ1"/>
<reference evidence="2" key="1">
    <citation type="submission" date="2017-02" db="UniProtKB">
        <authorList>
            <consortium name="WormBaseParasite"/>
        </authorList>
    </citation>
    <scope>IDENTIFICATION</scope>
</reference>
<keyword evidence="1" id="KW-1133">Transmembrane helix</keyword>
<protein>
    <submittedName>
        <fullName evidence="2">G_PROTEIN_RECEP_F1_2 domain-containing protein</fullName>
    </submittedName>
</protein>
<name>A0A0N4TKJ1_BRUPA</name>